<reference evidence="6" key="1">
    <citation type="journal article" date="2019" name="Int. J. Syst. Evol. Microbiol.">
        <title>The Global Catalogue of Microorganisms (GCM) 10K type strain sequencing project: providing services to taxonomists for standard genome sequencing and annotation.</title>
        <authorList>
            <consortium name="The Broad Institute Genomics Platform"/>
            <consortium name="The Broad Institute Genome Sequencing Center for Infectious Disease"/>
            <person name="Wu L."/>
            <person name="Ma J."/>
        </authorList>
    </citation>
    <scope>NUCLEOTIDE SEQUENCE [LARGE SCALE GENOMIC DNA]</scope>
    <source>
        <strain evidence="6">CCUG 55854</strain>
    </source>
</reference>
<feature type="domain" description="OmpA-like" evidence="4">
    <location>
        <begin position="327"/>
        <end position="446"/>
    </location>
</feature>
<evidence type="ECO:0000313" key="5">
    <source>
        <dbReference type="EMBL" id="MFD1042443.1"/>
    </source>
</evidence>
<evidence type="ECO:0000313" key="6">
    <source>
        <dbReference type="Proteomes" id="UP001597033"/>
    </source>
</evidence>
<dbReference type="Proteomes" id="UP001597033">
    <property type="component" value="Unassembled WGS sequence"/>
</dbReference>
<dbReference type="SUPFAM" id="SSF53850">
    <property type="entry name" value="Periplasmic binding protein-like II"/>
    <property type="match status" value="1"/>
</dbReference>
<proteinExistence type="predicted"/>
<dbReference type="PANTHER" id="PTHR30570">
    <property type="entry name" value="PERIPLASMIC PHOSPHATE BINDING COMPONENT OF PHOSPHATE ABC TRANSPORTER"/>
    <property type="match status" value="1"/>
</dbReference>
<dbReference type="PROSITE" id="PS51123">
    <property type="entry name" value="OMPA_2"/>
    <property type="match status" value="1"/>
</dbReference>
<dbReference type="EMBL" id="JBHTKN010000005">
    <property type="protein sequence ID" value="MFD1042443.1"/>
    <property type="molecule type" value="Genomic_DNA"/>
</dbReference>
<dbReference type="PANTHER" id="PTHR30570:SF1">
    <property type="entry name" value="PHOSPHATE-BINDING PROTEIN PSTS"/>
    <property type="match status" value="1"/>
</dbReference>
<feature type="signal peptide" evidence="3">
    <location>
        <begin position="1"/>
        <end position="24"/>
    </location>
</feature>
<dbReference type="InterPro" id="IPR024370">
    <property type="entry name" value="PBP_domain"/>
</dbReference>
<dbReference type="Gene3D" id="3.30.1330.60">
    <property type="entry name" value="OmpA-like domain"/>
    <property type="match status" value="1"/>
</dbReference>
<sequence length="446" mass="47709">MTGLIARAAFALLALAAGATTAHAQDDVERLRIHGSNSIGDTLMPALVEDWLRSIEYTGLRRVPRAPALMEIHAERDGTPLVVEIGKRGAAAGFAALVKGEAELAMLARPPSAREREDGWQLGDLASPDQEFVLALNGAAVVVHRDNPLQRIDMAQLRALLGGEVRDWSQLGGRQAPLRLHGGPAHGGLDDFLRERVTAARAPRASIQRHPDLRSAARAVARDPGALAIVELTTPLPRELRSLAVADGGVAVPADAAGVGSRDYPLVRPYTVYGGQMMSALGRSFALYTVTARAQQVVRRQGLVALDPALPSTAAPVEAEGLPADYRAAIDGAQRLPLALRFNLKSLTTIYDSYSAQQLERLVAWMKRPENRGRSLSVVGFASADPTARLFATMTSTNRADIVAAYLVENGISVQRTRGLGAARPLAAGDGEAARQRNERVELWLL</sequence>
<accession>A0ABW3LWA6</accession>
<dbReference type="CDD" id="cd07185">
    <property type="entry name" value="OmpA_C-like"/>
    <property type="match status" value="1"/>
</dbReference>
<keyword evidence="2" id="KW-0472">Membrane</keyword>
<dbReference type="Gene3D" id="3.40.190.10">
    <property type="entry name" value="Periplasmic binding protein-like II"/>
    <property type="match status" value="2"/>
</dbReference>
<comment type="caution">
    <text evidence="5">The sequence shown here is derived from an EMBL/GenBank/DDBJ whole genome shotgun (WGS) entry which is preliminary data.</text>
</comment>
<evidence type="ECO:0000256" key="1">
    <source>
        <dbReference type="ARBA" id="ARBA00022729"/>
    </source>
</evidence>
<keyword evidence="1 3" id="KW-0732">Signal</keyword>
<dbReference type="Pfam" id="PF00691">
    <property type="entry name" value="OmpA"/>
    <property type="match status" value="1"/>
</dbReference>
<dbReference type="InterPro" id="IPR036737">
    <property type="entry name" value="OmpA-like_sf"/>
</dbReference>
<dbReference type="SUPFAM" id="SSF103088">
    <property type="entry name" value="OmpA-like"/>
    <property type="match status" value="1"/>
</dbReference>
<gene>
    <name evidence="5" type="ORF">ACFQ2N_08775</name>
</gene>
<dbReference type="Pfam" id="PF12849">
    <property type="entry name" value="PBP_like_2"/>
    <property type="match status" value="1"/>
</dbReference>
<evidence type="ECO:0000256" key="2">
    <source>
        <dbReference type="PROSITE-ProRule" id="PRU00473"/>
    </source>
</evidence>
<evidence type="ECO:0000259" key="4">
    <source>
        <dbReference type="PROSITE" id="PS51123"/>
    </source>
</evidence>
<keyword evidence="6" id="KW-1185">Reference proteome</keyword>
<name>A0ABW3LWA6_9GAMM</name>
<dbReference type="InterPro" id="IPR006665">
    <property type="entry name" value="OmpA-like"/>
</dbReference>
<evidence type="ECO:0000256" key="3">
    <source>
        <dbReference type="SAM" id="SignalP"/>
    </source>
</evidence>
<dbReference type="RefSeq" id="WP_162375997.1">
    <property type="nucleotide sequence ID" value="NZ_JBHTKN010000005.1"/>
</dbReference>
<dbReference type="InterPro" id="IPR050811">
    <property type="entry name" value="Phosphate_ABC_transporter"/>
</dbReference>
<protein>
    <submittedName>
        <fullName evidence="5">Phosphate ABC transporter substrate-binding/OmpA family protein</fullName>
    </submittedName>
</protein>
<organism evidence="5 6">
    <name type="scientific">Pseudoxanthomonas kaohsiungensis</name>
    <dbReference type="NCBI Taxonomy" id="283923"/>
    <lineage>
        <taxon>Bacteria</taxon>
        <taxon>Pseudomonadati</taxon>
        <taxon>Pseudomonadota</taxon>
        <taxon>Gammaproteobacteria</taxon>
        <taxon>Lysobacterales</taxon>
        <taxon>Lysobacteraceae</taxon>
        <taxon>Pseudoxanthomonas</taxon>
    </lineage>
</organism>
<feature type="chain" id="PRO_5045890065" evidence="3">
    <location>
        <begin position="25"/>
        <end position="446"/>
    </location>
</feature>